<dbReference type="PANTHER" id="PTHR10091:SF0">
    <property type="entry name" value="GALACTOSE MUTAROTASE"/>
    <property type="match status" value="1"/>
</dbReference>
<evidence type="ECO:0000313" key="5">
    <source>
        <dbReference type="Proteomes" id="UP000198926"/>
    </source>
</evidence>
<dbReference type="InterPro" id="IPR011013">
    <property type="entry name" value="Gal_mutarotase_sf_dom"/>
</dbReference>
<sequence>MEIFGRTSKGEDVHRVILSAHGLKVGLLTWGAVLQDVRFAGLPYSLTLGSDKLSDYEGPMRHHGSLIGPVVNRISNARARLDGMVYELERNQDARIHLHSGAQAAHLQVWDIDDVSDESLQLSLALPDGMCGLPGNRHVTVRYTVLAPSTLEMKAEATTDATTLMNFANHSYWNLDGTADYGGHRLWIDADHYLPANADDYPTGEIADVAGTQMDFRVEREIAPRAPAFDNNFCLSTTDRPLREVLRLTGRTGASMAVATTSPGIQIYDAKNAARPERSNYEGLAIEAQRWPDAPNNPAFPSIKFAKDQTFMQTTQWRFTKQ</sequence>
<gene>
    <name evidence="4" type="ORF">SAMN05444714_0395</name>
</gene>
<dbReference type="CDD" id="cd09019">
    <property type="entry name" value="galactose_mutarotase_like"/>
    <property type="match status" value="1"/>
</dbReference>
<dbReference type="STRING" id="1123755.SAMN05444714_0395"/>
<organism evidence="4 5">
    <name type="scientific">Yoonia litorea</name>
    <dbReference type="NCBI Taxonomy" id="1123755"/>
    <lineage>
        <taxon>Bacteria</taxon>
        <taxon>Pseudomonadati</taxon>
        <taxon>Pseudomonadota</taxon>
        <taxon>Alphaproteobacteria</taxon>
        <taxon>Rhodobacterales</taxon>
        <taxon>Paracoccaceae</taxon>
        <taxon>Yoonia</taxon>
    </lineage>
</organism>
<dbReference type="GO" id="GO:0004034">
    <property type="term" value="F:aldose 1-epimerase activity"/>
    <property type="evidence" value="ECO:0007669"/>
    <property type="project" value="TreeGrafter"/>
</dbReference>
<evidence type="ECO:0000256" key="1">
    <source>
        <dbReference type="ARBA" id="ARBA00006206"/>
    </source>
</evidence>
<dbReference type="SUPFAM" id="SSF74650">
    <property type="entry name" value="Galactose mutarotase-like"/>
    <property type="match status" value="1"/>
</dbReference>
<keyword evidence="3" id="KW-0119">Carbohydrate metabolism</keyword>
<reference evidence="4 5" key="1">
    <citation type="submission" date="2016-10" db="EMBL/GenBank/DDBJ databases">
        <authorList>
            <person name="de Groot N.N."/>
        </authorList>
    </citation>
    <scope>NUCLEOTIDE SEQUENCE [LARGE SCALE GENOMIC DNA]</scope>
    <source>
        <strain evidence="4 5">DSM 29433</strain>
    </source>
</reference>
<name>A0A1I6LCT1_9RHOB</name>
<dbReference type="GO" id="GO:0006006">
    <property type="term" value="P:glucose metabolic process"/>
    <property type="evidence" value="ECO:0007669"/>
    <property type="project" value="TreeGrafter"/>
</dbReference>
<protein>
    <submittedName>
        <fullName evidence="4">Aldose 1-epimerase</fullName>
    </submittedName>
</protein>
<dbReference type="PANTHER" id="PTHR10091">
    <property type="entry name" value="ALDOSE-1-EPIMERASE"/>
    <property type="match status" value="1"/>
</dbReference>
<accession>A0A1I6LCT1</accession>
<keyword evidence="2" id="KW-0413">Isomerase</keyword>
<evidence type="ECO:0000256" key="3">
    <source>
        <dbReference type="ARBA" id="ARBA00023277"/>
    </source>
</evidence>
<comment type="similarity">
    <text evidence="1">Belongs to the aldose epimerase family.</text>
</comment>
<dbReference type="GO" id="GO:0033499">
    <property type="term" value="P:galactose catabolic process via UDP-galactose, Leloir pathway"/>
    <property type="evidence" value="ECO:0007669"/>
    <property type="project" value="TreeGrafter"/>
</dbReference>
<dbReference type="RefSeq" id="WP_090203312.1">
    <property type="nucleotide sequence ID" value="NZ_FOZM01000001.1"/>
</dbReference>
<dbReference type="Pfam" id="PF01263">
    <property type="entry name" value="Aldose_epim"/>
    <property type="match status" value="1"/>
</dbReference>
<dbReference type="GO" id="GO:0030246">
    <property type="term" value="F:carbohydrate binding"/>
    <property type="evidence" value="ECO:0007669"/>
    <property type="project" value="InterPro"/>
</dbReference>
<dbReference type="Proteomes" id="UP000198926">
    <property type="component" value="Unassembled WGS sequence"/>
</dbReference>
<dbReference type="OrthoDB" id="9779408at2"/>
<evidence type="ECO:0000256" key="2">
    <source>
        <dbReference type="ARBA" id="ARBA00023235"/>
    </source>
</evidence>
<keyword evidence="5" id="KW-1185">Reference proteome</keyword>
<evidence type="ECO:0000313" key="4">
    <source>
        <dbReference type="EMBL" id="SFS01224.1"/>
    </source>
</evidence>
<dbReference type="InterPro" id="IPR047215">
    <property type="entry name" value="Galactose_mutarotase-like"/>
</dbReference>
<dbReference type="EMBL" id="FOZM01000001">
    <property type="protein sequence ID" value="SFS01224.1"/>
    <property type="molecule type" value="Genomic_DNA"/>
</dbReference>
<proteinExistence type="inferred from homology"/>
<dbReference type="InterPro" id="IPR014718">
    <property type="entry name" value="GH-type_carb-bd"/>
</dbReference>
<dbReference type="AlphaFoldDB" id="A0A1I6LCT1"/>
<dbReference type="Gene3D" id="2.70.98.10">
    <property type="match status" value="1"/>
</dbReference>
<dbReference type="InterPro" id="IPR008183">
    <property type="entry name" value="Aldose_1/G6P_1-epimerase"/>
</dbReference>